<protein>
    <submittedName>
        <fullName evidence="1">Uncharacterized protein</fullName>
    </submittedName>
</protein>
<reference evidence="1 2" key="1">
    <citation type="submission" date="2018-02" db="EMBL/GenBank/DDBJ databases">
        <title>The genomes of Aspergillus section Nigri reveals drivers in fungal speciation.</title>
        <authorList>
            <consortium name="DOE Joint Genome Institute"/>
            <person name="Vesth T.C."/>
            <person name="Nybo J."/>
            <person name="Theobald S."/>
            <person name="Brandl J."/>
            <person name="Frisvad J.C."/>
            <person name="Nielsen K.F."/>
            <person name="Lyhne E.K."/>
            <person name="Kogle M.E."/>
            <person name="Kuo A."/>
            <person name="Riley R."/>
            <person name="Clum A."/>
            <person name="Nolan M."/>
            <person name="Lipzen A."/>
            <person name="Salamov A."/>
            <person name="Henrissat B."/>
            <person name="Wiebenga A."/>
            <person name="De vries R.P."/>
            <person name="Grigoriev I.V."/>
            <person name="Mortensen U.H."/>
            <person name="Andersen M.R."/>
            <person name="Baker S.E."/>
        </authorList>
    </citation>
    <scope>NUCLEOTIDE SEQUENCE [LARGE SCALE GENOMIC DNA]</scope>
    <source>
        <strain evidence="1 2">CBS 114.80</strain>
    </source>
</reference>
<organism evidence="1 2">
    <name type="scientific">Aspergillus indologenus CBS 114.80</name>
    <dbReference type="NCBI Taxonomy" id="1450541"/>
    <lineage>
        <taxon>Eukaryota</taxon>
        <taxon>Fungi</taxon>
        <taxon>Dikarya</taxon>
        <taxon>Ascomycota</taxon>
        <taxon>Pezizomycotina</taxon>
        <taxon>Eurotiomycetes</taxon>
        <taxon>Eurotiomycetidae</taxon>
        <taxon>Eurotiales</taxon>
        <taxon>Aspergillaceae</taxon>
        <taxon>Aspergillus</taxon>
        <taxon>Aspergillus subgen. Circumdati</taxon>
    </lineage>
</organism>
<name>A0A2V5IEQ1_9EURO</name>
<sequence length="174" mass="19232">MSRMTNQSDLLDDTTVNFEPSSFSGSLSYLSIHLLLPHLLQFPSSPSCMISQPIVRPLSLPRLLYPPILSSFSSIPIQTQQGLPTPIPHRKGNLKPPILNQVTVSTAQVIHHTRILHACMYAVRVRVRVLSLYACVCVPLSLLLKIPGASSVQPLSVLFFSLGFRGYRYASNHA</sequence>
<dbReference type="Proteomes" id="UP000248817">
    <property type="component" value="Unassembled WGS sequence"/>
</dbReference>
<gene>
    <name evidence="1" type="ORF">BP00DRAFT_267675</name>
</gene>
<proteinExistence type="predicted"/>
<keyword evidence="2" id="KW-1185">Reference proteome</keyword>
<evidence type="ECO:0000313" key="2">
    <source>
        <dbReference type="Proteomes" id="UP000248817"/>
    </source>
</evidence>
<evidence type="ECO:0000313" key="1">
    <source>
        <dbReference type="EMBL" id="PYI35158.1"/>
    </source>
</evidence>
<dbReference type="AlphaFoldDB" id="A0A2V5IEQ1"/>
<accession>A0A2V5IEQ1</accession>
<dbReference type="EMBL" id="KZ825471">
    <property type="protein sequence ID" value="PYI35158.1"/>
    <property type="molecule type" value="Genomic_DNA"/>
</dbReference>